<reference evidence="3" key="2">
    <citation type="submission" date="2025-09" db="UniProtKB">
        <authorList>
            <consortium name="Ensembl"/>
        </authorList>
    </citation>
    <scope>IDENTIFICATION</scope>
</reference>
<keyword evidence="2" id="KW-0472">Membrane</keyword>
<keyword evidence="2" id="KW-0812">Transmembrane</keyword>
<protein>
    <submittedName>
        <fullName evidence="3">Uncharacterized protein</fullName>
    </submittedName>
</protein>
<feature type="region of interest" description="Disordered" evidence="1">
    <location>
        <begin position="1"/>
        <end position="44"/>
    </location>
</feature>
<accession>A0A8C9FPB0</accession>
<evidence type="ECO:0000256" key="2">
    <source>
        <dbReference type="SAM" id="Phobius"/>
    </source>
</evidence>
<dbReference type="Proteomes" id="UP000694428">
    <property type="component" value="Unplaced"/>
</dbReference>
<evidence type="ECO:0000256" key="1">
    <source>
        <dbReference type="SAM" id="MobiDB-lite"/>
    </source>
</evidence>
<feature type="transmembrane region" description="Helical" evidence="2">
    <location>
        <begin position="78"/>
        <end position="103"/>
    </location>
</feature>
<reference evidence="3" key="1">
    <citation type="submission" date="2025-08" db="UniProtKB">
        <authorList>
            <consortium name="Ensembl"/>
        </authorList>
    </citation>
    <scope>IDENTIFICATION</scope>
</reference>
<name>A0A8C9FPB0_PAVCR</name>
<evidence type="ECO:0000313" key="3">
    <source>
        <dbReference type="Ensembl" id="ENSPSTP00000018877.1"/>
    </source>
</evidence>
<keyword evidence="2" id="KW-1133">Transmembrane helix</keyword>
<dbReference type="AlphaFoldDB" id="A0A8C9FPB0"/>
<feature type="compositionally biased region" description="Low complexity" evidence="1">
    <location>
        <begin position="1"/>
        <end position="17"/>
    </location>
</feature>
<sequence length="118" mass="12067">MASLIPAATSSPAGAPSRSKKRPASPGTGSGPAKKKKVTASSGSQVMLAGGQRACAAAVSTLPRLPRMRACGERWGRALLPAGFVCALGLVPSCCVWSFVALAPCPFYACRLSCWLCN</sequence>
<proteinExistence type="predicted"/>
<organism evidence="3 4">
    <name type="scientific">Pavo cristatus</name>
    <name type="common">Indian peafowl</name>
    <name type="synonym">Blue peafowl</name>
    <dbReference type="NCBI Taxonomy" id="9049"/>
    <lineage>
        <taxon>Eukaryota</taxon>
        <taxon>Metazoa</taxon>
        <taxon>Chordata</taxon>
        <taxon>Craniata</taxon>
        <taxon>Vertebrata</taxon>
        <taxon>Euteleostomi</taxon>
        <taxon>Archelosauria</taxon>
        <taxon>Archosauria</taxon>
        <taxon>Dinosauria</taxon>
        <taxon>Saurischia</taxon>
        <taxon>Theropoda</taxon>
        <taxon>Coelurosauria</taxon>
        <taxon>Aves</taxon>
        <taxon>Neognathae</taxon>
        <taxon>Galloanserae</taxon>
        <taxon>Galliformes</taxon>
        <taxon>Phasianidae</taxon>
        <taxon>Phasianinae</taxon>
        <taxon>Pavo</taxon>
    </lineage>
</organism>
<evidence type="ECO:0000313" key="4">
    <source>
        <dbReference type="Proteomes" id="UP000694428"/>
    </source>
</evidence>
<dbReference type="Ensembl" id="ENSPSTT00000019779.1">
    <property type="protein sequence ID" value="ENSPSTP00000018877.1"/>
    <property type="gene ID" value="ENSPSTG00000013601.1"/>
</dbReference>
<keyword evidence="4" id="KW-1185">Reference proteome</keyword>